<dbReference type="InterPro" id="IPR009056">
    <property type="entry name" value="Cyt_c-like_dom"/>
</dbReference>
<proteinExistence type="predicted"/>
<dbReference type="Pfam" id="PF00034">
    <property type="entry name" value="Cytochrom_C"/>
    <property type="match status" value="1"/>
</dbReference>
<keyword evidence="4" id="KW-0732">Signal</keyword>
<gene>
    <name evidence="6" type="ORF">HNQ68_002398</name>
</gene>
<name>A0A7W8AMH8_9HYPH</name>
<comment type="caution">
    <text evidence="6">The sequence shown here is derived from an EMBL/GenBank/DDBJ whole genome shotgun (WGS) entry which is preliminary data.</text>
</comment>
<keyword evidence="2" id="KW-0479">Metal-binding</keyword>
<dbReference type="AlphaFoldDB" id="A0A7W8AMH8"/>
<keyword evidence="1" id="KW-0349">Heme</keyword>
<keyword evidence="3" id="KW-0408">Iron</keyword>
<evidence type="ECO:0000313" key="7">
    <source>
        <dbReference type="Proteomes" id="UP000531231"/>
    </source>
</evidence>
<reference evidence="6 7" key="1">
    <citation type="submission" date="2020-08" db="EMBL/GenBank/DDBJ databases">
        <title>Genomic Encyclopedia of Type Strains, Phase IV (KMG-IV): sequencing the most valuable type-strain genomes for metagenomic binning, comparative biology and taxonomic classification.</title>
        <authorList>
            <person name="Goeker M."/>
        </authorList>
    </citation>
    <scope>NUCLEOTIDE SEQUENCE [LARGE SCALE GENOMIC DNA]</scope>
    <source>
        <strain evidence="6 7">DSM 25620</strain>
    </source>
</reference>
<evidence type="ECO:0000256" key="4">
    <source>
        <dbReference type="SAM" id="SignalP"/>
    </source>
</evidence>
<organism evidence="6 7">
    <name type="scientific">Pseudochrobactrum saccharolyticum</name>
    <dbReference type="NCBI Taxonomy" id="354352"/>
    <lineage>
        <taxon>Bacteria</taxon>
        <taxon>Pseudomonadati</taxon>
        <taxon>Pseudomonadota</taxon>
        <taxon>Alphaproteobacteria</taxon>
        <taxon>Hyphomicrobiales</taxon>
        <taxon>Brucellaceae</taxon>
        <taxon>Pseudochrobactrum</taxon>
    </lineage>
</organism>
<evidence type="ECO:0000313" key="6">
    <source>
        <dbReference type="EMBL" id="MBB5091853.1"/>
    </source>
</evidence>
<feature type="chain" id="PRO_5030574049" evidence="4">
    <location>
        <begin position="20"/>
        <end position="157"/>
    </location>
</feature>
<dbReference type="GO" id="GO:0009055">
    <property type="term" value="F:electron transfer activity"/>
    <property type="evidence" value="ECO:0007669"/>
    <property type="project" value="InterPro"/>
</dbReference>
<dbReference type="EMBL" id="JACHIL010000004">
    <property type="protein sequence ID" value="MBB5091853.1"/>
    <property type="molecule type" value="Genomic_DNA"/>
</dbReference>
<dbReference type="Gene3D" id="1.10.760.10">
    <property type="entry name" value="Cytochrome c-like domain"/>
    <property type="match status" value="1"/>
</dbReference>
<protein>
    <submittedName>
        <fullName evidence="6">Mono/diheme cytochrome c family protein</fullName>
    </submittedName>
</protein>
<feature type="domain" description="Cytochrome c" evidence="5">
    <location>
        <begin position="25"/>
        <end position="124"/>
    </location>
</feature>
<feature type="signal peptide" evidence="4">
    <location>
        <begin position="1"/>
        <end position="19"/>
    </location>
</feature>
<dbReference type="Proteomes" id="UP000531231">
    <property type="component" value="Unassembled WGS sequence"/>
</dbReference>
<dbReference type="GO" id="GO:0020037">
    <property type="term" value="F:heme binding"/>
    <property type="evidence" value="ECO:0007669"/>
    <property type="project" value="InterPro"/>
</dbReference>
<evidence type="ECO:0000259" key="5">
    <source>
        <dbReference type="Pfam" id="PF00034"/>
    </source>
</evidence>
<dbReference type="SUPFAM" id="SSF46626">
    <property type="entry name" value="Cytochrome c"/>
    <property type="match status" value="1"/>
</dbReference>
<accession>A0A7W8AMH8</accession>
<dbReference type="InterPro" id="IPR036909">
    <property type="entry name" value="Cyt_c-like_dom_sf"/>
</dbReference>
<keyword evidence="7" id="KW-1185">Reference proteome</keyword>
<dbReference type="GO" id="GO:0046872">
    <property type="term" value="F:metal ion binding"/>
    <property type="evidence" value="ECO:0007669"/>
    <property type="project" value="UniProtKB-KW"/>
</dbReference>
<evidence type="ECO:0000256" key="2">
    <source>
        <dbReference type="ARBA" id="ARBA00022723"/>
    </source>
</evidence>
<evidence type="ECO:0000256" key="1">
    <source>
        <dbReference type="ARBA" id="ARBA00022617"/>
    </source>
</evidence>
<dbReference type="RefSeq" id="WP_151159938.1">
    <property type="nucleotide sequence ID" value="NZ_JACHIL010000004.1"/>
</dbReference>
<evidence type="ECO:0000256" key="3">
    <source>
        <dbReference type="ARBA" id="ARBA00023004"/>
    </source>
</evidence>
<sequence>MIRFVTATFIIVFASTAIAADKASVEEGARIAVTGGCHDCHTEGFAESGGKVDTKKALLGNQIGFQGPWGTTYPANLRITLSKMSENEFVKYGHTMKTRPPMPWYGVNTMTDHELRSLYQYVKSFGEIGRPAPEYVEPNQTPKTPFIVFAPPNMPAQ</sequence>